<reference evidence="3" key="1">
    <citation type="submission" date="2020-10" db="EMBL/GenBank/DDBJ databases">
        <title>Unveiling of a novel bifunctional photoreceptor, Dualchrome1, isolated from a cosmopolitan green alga.</title>
        <authorList>
            <person name="Suzuki S."/>
            <person name="Kawachi M."/>
        </authorList>
    </citation>
    <scope>NUCLEOTIDE SEQUENCE</scope>
    <source>
        <strain evidence="3">NIES 2893</strain>
    </source>
</reference>
<sequence>MAMPTRGWLAFGIHGGPYGDAMEEADIWQFAAGDVEGQPPKRRDAYGKINGQPITDSDAICGGQDDLKDVELEYNATARLTVVRWSRAVTTPDDERGDRRLDAQAGFVRAIWAHEGVSRSTRDFAHTHTHRVEGEINNPSRSDEVWVDFGAVVKGTDAPLCVGKHVECRPVIPEGVDEEKARPQPLQCPAASEKDTKGDDAATPSSPNSVDDGREEESSSGGGQKGANGGAIAGGIFGVLGAIGVGVGAFIWHRRRQREKRMRGWLEMSNTGFDLDTLDDDDAAF</sequence>
<proteinExistence type="predicted"/>
<evidence type="ECO:0000313" key="4">
    <source>
        <dbReference type="Proteomes" id="UP000660262"/>
    </source>
</evidence>
<dbReference type="EMBL" id="BNJQ01000026">
    <property type="protein sequence ID" value="GHP09774.1"/>
    <property type="molecule type" value="Genomic_DNA"/>
</dbReference>
<keyword evidence="2" id="KW-1133">Transmembrane helix</keyword>
<dbReference type="AlphaFoldDB" id="A0A830HRK1"/>
<accession>A0A830HRK1</accession>
<evidence type="ECO:0000313" key="3">
    <source>
        <dbReference type="EMBL" id="GHP09774.1"/>
    </source>
</evidence>
<evidence type="ECO:0000256" key="2">
    <source>
        <dbReference type="SAM" id="Phobius"/>
    </source>
</evidence>
<keyword evidence="2" id="KW-0472">Membrane</keyword>
<organism evidence="3 4">
    <name type="scientific">Pycnococcus provasolii</name>
    <dbReference type="NCBI Taxonomy" id="41880"/>
    <lineage>
        <taxon>Eukaryota</taxon>
        <taxon>Viridiplantae</taxon>
        <taxon>Chlorophyta</taxon>
        <taxon>Pseudoscourfieldiophyceae</taxon>
        <taxon>Pseudoscourfieldiales</taxon>
        <taxon>Pycnococcaceae</taxon>
        <taxon>Pycnococcus</taxon>
    </lineage>
</organism>
<comment type="caution">
    <text evidence="3">The sequence shown here is derived from an EMBL/GenBank/DDBJ whole genome shotgun (WGS) entry which is preliminary data.</text>
</comment>
<evidence type="ECO:0000256" key="1">
    <source>
        <dbReference type="SAM" id="MobiDB-lite"/>
    </source>
</evidence>
<keyword evidence="2" id="KW-0812">Transmembrane</keyword>
<feature type="transmembrane region" description="Helical" evidence="2">
    <location>
        <begin position="231"/>
        <end position="252"/>
    </location>
</feature>
<gene>
    <name evidence="3" type="ORF">PPROV_000850900</name>
</gene>
<dbReference type="Proteomes" id="UP000660262">
    <property type="component" value="Unassembled WGS sequence"/>
</dbReference>
<keyword evidence="4" id="KW-1185">Reference proteome</keyword>
<feature type="region of interest" description="Disordered" evidence="1">
    <location>
        <begin position="176"/>
        <end position="227"/>
    </location>
</feature>
<name>A0A830HRK1_9CHLO</name>
<protein>
    <submittedName>
        <fullName evidence="3">Uncharacterized protein</fullName>
    </submittedName>
</protein>